<feature type="non-terminal residue" evidence="1">
    <location>
        <position position="1"/>
    </location>
</feature>
<proteinExistence type="predicted"/>
<comment type="caution">
    <text evidence="1">The sequence shown here is derived from an EMBL/GenBank/DDBJ whole genome shotgun (WGS) entry which is preliminary data.</text>
</comment>
<reference evidence="1" key="1">
    <citation type="journal article" date="2015" name="Nature">
        <title>Complex archaea that bridge the gap between prokaryotes and eukaryotes.</title>
        <authorList>
            <person name="Spang A."/>
            <person name="Saw J.H."/>
            <person name="Jorgensen S.L."/>
            <person name="Zaremba-Niedzwiedzka K."/>
            <person name="Martijn J."/>
            <person name="Lind A.E."/>
            <person name="van Eijk R."/>
            <person name="Schleper C."/>
            <person name="Guy L."/>
            <person name="Ettema T.J."/>
        </authorList>
    </citation>
    <scope>NUCLEOTIDE SEQUENCE</scope>
</reference>
<evidence type="ECO:0008006" key="2">
    <source>
        <dbReference type="Google" id="ProtNLM"/>
    </source>
</evidence>
<dbReference type="Gene3D" id="3.40.50.300">
    <property type="entry name" value="P-loop containing nucleotide triphosphate hydrolases"/>
    <property type="match status" value="1"/>
</dbReference>
<dbReference type="AlphaFoldDB" id="A0A0F9GP05"/>
<dbReference type="InterPro" id="IPR027417">
    <property type="entry name" value="P-loop_NTPase"/>
</dbReference>
<accession>A0A0F9GP05</accession>
<protein>
    <recommendedName>
        <fullName evidence="2">Terminase large subunit gp17-like C-terminal domain-containing protein</fullName>
    </recommendedName>
</protein>
<evidence type="ECO:0000313" key="1">
    <source>
        <dbReference type="EMBL" id="KKM00640.1"/>
    </source>
</evidence>
<dbReference type="EMBL" id="LAZR01017387">
    <property type="protein sequence ID" value="KKM00640.1"/>
    <property type="molecule type" value="Genomic_DNA"/>
</dbReference>
<sequence length="598" mass="70028">SAGSISKYCQGVTKLPKQMCHNPFILMSDEEMAKIYKDQQRTPENLELAKSLGDIDYFKEQYEEGTRFDGPLKKISLLDLQEMMQTPTDYHSPLKIDQWMRYYLEGKEGAFLTKKPHLWCDLQMQMFYLHQDHKRIMIETFRDAGKTMVANGILARAICENRENNYFIMSETKTKAAKRIKQIGDVLVSNKRIIADYGFLPNIKRFKGLKQSWKSDEITVKRHFKQTDPSLMGFSTESPAATGAHFAGGVFDDVWSFSLEQNSMRNKEKFFGWYDGELEGCLEDAWELWLLTRKGPTDLYQDLEDSQFYVVYKEPAIVKYPSQWKVVYKNVGGQKVFDYIKVQSKDGKITSDGNGRFSMEFFLEKKVKMRADKFESEYQLNPIAAAGRFWKKKDLRYILGTEQFFRELKKRNALRLLKIIGFMDLGFGKKARADFTALTIVGFFDRKYYFLELYLKRGATENDLVKMMRDAKVAFPQLRDIYIEADLQQTNKVDRLKRKVRFVNIKPFLSRQEMNRLKKEDSAARADLGPKPLRIWLQLEGIIEDNVLYINKYMRNYKEFVDEFRTFPLCEHFDVLDALGNNCSIFSVKSSLMFALYG</sequence>
<organism evidence="1">
    <name type="scientific">marine sediment metagenome</name>
    <dbReference type="NCBI Taxonomy" id="412755"/>
    <lineage>
        <taxon>unclassified sequences</taxon>
        <taxon>metagenomes</taxon>
        <taxon>ecological metagenomes</taxon>
    </lineage>
</organism>
<gene>
    <name evidence="1" type="ORF">LCGC14_1802380</name>
</gene>
<name>A0A0F9GP05_9ZZZZ</name>